<dbReference type="Pfam" id="PF11951">
    <property type="entry name" value="Fungal_trans_2"/>
    <property type="match status" value="1"/>
</dbReference>
<keyword evidence="2" id="KW-0539">Nucleus</keyword>
<keyword evidence="5" id="KW-1185">Reference proteome</keyword>
<organism evidence="4 5">
    <name type="scientific">Neonectria punicea</name>
    <dbReference type="NCBI Taxonomy" id="979145"/>
    <lineage>
        <taxon>Eukaryota</taxon>
        <taxon>Fungi</taxon>
        <taxon>Dikarya</taxon>
        <taxon>Ascomycota</taxon>
        <taxon>Pezizomycotina</taxon>
        <taxon>Sordariomycetes</taxon>
        <taxon>Hypocreomycetidae</taxon>
        <taxon>Hypocreales</taxon>
        <taxon>Nectriaceae</taxon>
        <taxon>Neonectria</taxon>
    </lineage>
</organism>
<dbReference type="InterPro" id="IPR021858">
    <property type="entry name" value="Fun_TF"/>
</dbReference>
<name>A0ABR1GYV0_9HYPO</name>
<dbReference type="PANTHER" id="PTHR37534:SF46">
    <property type="entry name" value="ZN(II)2CYS6 TRANSCRIPTION FACTOR (EUROFUNG)"/>
    <property type="match status" value="1"/>
</dbReference>
<feature type="region of interest" description="Disordered" evidence="3">
    <location>
        <begin position="38"/>
        <end position="57"/>
    </location>
</feature>
<comment type="subcellular location">
    <subcellularLocation>
        <location evidence="1">Nucleus</location>
    </subcellularLocation>
</comment>
<evidence type="ECO:0008006" key="6">
    <source>
        <dbReference type="Google" id="ProtNLM"/>
    </source>
</evidence>
<reference evidence="4 5" key="1">
    <citation type="journal article" date="2025" name="Microbiol. Resour. Announc.">
        <title>Draft genome sequences for Neonectria magnoliae and Neonectria punicea, canker pathogens of Liriodendron tulipifera and Acer saccharum in West Virginia.</title>
        <authorList>
            <person name="Petronek H.M."/>
            <person name="Kasson M.T."/>
            <person name="Metheny A.M."/>
            <person name="Stauder C.M."/>
            <person name="Lovett B."/>
            <person name="Lynch S.C."/>
            <person name="Garnas J.R."/>
            <person name="Kasson L.R."/>
            <person name="Stajich J.E."/>
        </authorList>
    </citation>
    <scope>NUCLEOTIDE SEQUENCE [LARGE SCALE GENOMIC DNA]</scope>
    <source>
        <strain evidence="4 5">NRRL 64653</strain>
    </source>
</reference>
<accession>A0ABR1GYV0</accession>
<dbReference type="Proteomes" id="UP001498476">
    <property type="component" value="Unassembled WGS sequence"/>
</dbReference>
<gene>
    <name evidence="4" type="ORF">QQX98_007120</name>
</gene>
<proteinExistence type="predicted"/>
<sequence length="555" mass="63686">MAGWSPDSPDLFTLEEASSFFLIDDVDLVPSPEPQFHAYPGLPDNISPVEEPPTKRSRVGHDTLISWCDDACRYLLDTELDTELDTDLDTELDTELDTKFDADFDTELDTELDTPSRVYPDATDQTETINFDNFCKSRSIGPTDNVWKQLSHFLNHPEICYPILSLVGVFIGDRLSVNHLEDRLDEYYRRACASLRGLQRKNDKKAEEENLLICVAIILATRDIAVTDRPIRWLELLKVAEDVITSTDNGQRYWDRCTAMPRGIDISQRVLVGKGIILAQVMAKLPSEREFSAHQSSARFGWLLAGTEVDVKAINSDCGMSRRLLHNWSEITRFAAMIQHYPVDNSRVPFESSTLAASAASLCKELDGQRPCIKEERFWAPCQRARVAIDPNTWRLRLDVVQTVEDMTQVTADAWMFAAILYFYCRVYRLPRNHPHILMTLEELSRCIQTTPTSGPLFTAQAPILPVFLLGMLAFSADHRRVAREWFEKAVAEPLRRSILPVYETLKLIRTWLDEEVFVPMWQIGLPTQIDKRHPWWEELVSRLRETEDSEICFL</sequence>
<comment type="caution">
    <text evidence="4">The sequence shown here is derived from an EMBL/GenBank/DDBJ whole genome shotgun (WGS) entry which is preliminary data.</text>
</comment>
<dbReference type="PANTHER" id="PTHR37534">
    <property type="entry name" value="TRANSCRIPTIONAL ACTIVATOR PROTEIN UGA3"/>
    <property type="match status" value="1"/>
</dbReference>
<evidence type="ECO:0000313" key="5">
    <source>
        <dbReference type="Proteomes" id="UP001498476"/>
    </source>
</evidence>
<protein>
    <recommendedName>
        <fullName evidence="6">Transcription factor domain-containing protein</fullName>
    </recommendedName>
</protein>
<dbReference type="EMBL" id="JAZAVJ010000113">
    <property type="protein sequence ID" value="KAK7414009.1"/>
    <property type="molecule type" value="Genomic_DNA"/>
</dbReference>
<evidence type="ECO:0000256" key="2">
    <source>
        <dbReference type="ARBA" id="ARBA00023242"/>
    </source>
</evidence>
<evidence type="ECO:0000313" key="4">
    <source>
        <dbReference type="EMBL" id="KAK7414009.1"/>
    </source>
</evidence>
<evidence type="ECO:0000256" key="1">
    <source>
        <dbReference type="ARBA" id="ARBA00004123"/>
    </source>
</evidence>
<evidence type="ECO:0000256" key="3">
    <source>
        <dbReference type="SAM" id="MobiDB-lite"/>
    </source>
</evidence>